<feature type="binding site" evidence="2">
    <location>
        <position position="183"/>
    </location>
    <ligand>
        <name>dihydroxyacetone phosphate</name>
        <dbReference type="ChEBI" id="CHEBI:57642"/>
    </ligand>
</feature>
<evidence type="ECO:0000256" key="3">
    <source>
        <dbReference type="PIRSR" id="PIRSR001359-3"/>
    </source>
</evidence>
<sequence length="278" mass="29356">MLVNSKEILNDAKKGGYAVPAPDFLDLDMARTFVQTAEAEGKPVILSFAQAHQDVISLEEAAVIGKLVGEAVSVPVVLHLDHGQDLEFLERAMDLGFTSVMIDASSKPFEENVAITKAVVALAHPRGITVEAEIGHVGQGDAFGGGAEGQKSDSIYTSVEEAVAFVEQTDVDSLAVSIGTCHGLYAGNTTPVLNFERLKELADAVPVPLVLHGSSGSGDDNIHRCATEGIAKINIFTDFLVGATKEIHAQGADDFLAMKRAANTGMAAVLKHNFDNFI</sequence>
<organism evidence="4 5">
    <name type="scientific">Eubacterium aggregans</name>
    <dbReference type="NCBI Taxonomy" id="81409"/>
    <lineage>
        <taxon>Bacteria</taxon>
        <taxon>Bacillati</taxon>
        <taxon>Bacillota</taxon>
        <taxon>Clostridia</taxon>
        <taxon>Eubacteriales</taxon>
        <taxon>Eubacteriaceae</taxon>
        <taxon>Eubacterium</taxon>
    </lineage>
</organism>
<dbReference type="PANTHER" id="PTHR30304:SF0">
    <property type="entry name" value="D-TAGATOSE-1,6-BISPHOSPHATE ALDOLASE SUBUNIT GATY-RELATED"/>
    <property type="match status" value="1"/>
</dbReference>
<keyword evidence="3" id="KW-0862">Zinc</keyword>
<feature type="binding site" evidence="3">
    <location>
        <position position="103"/>
    </location>
    <ligand>
        <name>Zn(2+)</name>
        <dbReference type="ChEBI" id="CHEBI:29105"/>
        <label>2</label>
    </ligand>
</feature>
<feature type="binding site" evidence="3">
    <location>
        <position position="133"/>
    </location>
    <ligand>
        <name>Zn(2+)</name>
        <dbReference type="ChEBI" id="CHEBI:29105"/>
        <label>2</label>
    </ligand>
</feature>
<dbReference type="STRING" id="81409.SAMN04515656_12632"/>
<dbReference type="InterPro" id="IPR000771">
    <property type="entry name" value="FBA_II"/>
</dbReference>
<evidence type="ECO:0000256" key="1">
    <source>
        <dbReference type="PIRSR" id="PIRSR001359-1"/>
    </source>
</evidence>
<protein>
    <submittedName>
        <fullName evidence="4">Tagatose 1,6-diphosphate aldolase GatY/KbaY</fullName>
    </submittedName>
</protein>
<feature type="binding site" evidence="3">
    <location>
        <position position="182"/>
    </location>
    <ligand>
        <name>Zn(2+)</name>
        <dbReference type="ChEBI" id="CHEBI:29105"/>
        <label>1</label>
        <note>catalytic</note>
    </ligand>
</feature>
<accession>A0A1H4DPE1</accession>
<dbReference type="AlphaFoldDB" id="A0A1H4DPE1"/>
<evidence type="ECO:0000313" key="4">
    <source>
        <dbReference type="EMBL" id="SEA74290.1"/>
    </source>
</evidence>
<proteinExistence type="predicted"/>
<feature type="binding site" evidence="3">
    <location>
        <position position="82"/>
    </location>
    <ligand>
        <name>Zn(2+)</name>
        <dbReference type="ChEBI" id="CHEBI:29105"/>
        <label>1</label>
        <note>catalytic</note>
    </ligand>
</feature>
<dbReference type="Proteomes" id="UP000199394">
    <property type="component" value="Unassembled WGS sequence"/>
</dbReference>
<dbReference type="Pfam" id="PF01116">
    <property type="entry name" value="F_bP_aldolase"/>
    <property type="match status" value="1"/>
</dbReference>
<dbReference type="GO" id="GO:0016832">
    <property type="term" value="F:aldehyde-lyase activity"/>
    <property type="evidence" value="ECO:0007669"/>
    <property type="project" value="InterPro"/>
</dbReference>
<dbReference type="CDD" id="cd00947">
    <property type="entry name" value="TBP_aldolase_IIB"/>
    <property type="match status" value="1"/>
</dbReference>
<dbReference type="PIRSF" id="PIRSF001359">
    <property type="entry name" value="F_bP_aldolase_II"/>
    <property type="match status" value="1"/>
</dbReference>
<evidence type="ECO:0000313" key="5">
    <source>
        <dbReference type="Proteomes" id="UP000199394"/>
    </source>
</evidence>
<dbReference type="InterPro" id="IPR050246">
    <property type="entry name" value="Class_II_FBP_aldolase"/>
</dbReference>
<dbReference type="PROSITE" id="PS00602">
    <property type="entry name" value="ALDOLASE_CLASS_II_1"/>
    <property type="match status" value="1"/>
</dbReference>
<dbReference type="GO" id="GO:0005975">
    <property type="term" value="P:carbohydrate metabolic process"/>
    <property type="evidence" value="ECO:0007669"/>
    <property type="project" value="InterPro"/>
</dbReference>
<dbReference type="InterPro" id="IPR013785">
    <property type="entry name" value="Aldolase_TIM"/>
</dbReference>
<keyword evidence="3" id="KW-0479">Metal-binding</keyword>
<dbReference type="PANTHER" id="PTHR30304">
    <property type="entry name" value="D-TAGATOSE-1,6-BISPHOSPHATE ALDOLASE"/>
    <property type="match status" value="1"/>
</dbReference>
<dbReference type="RefSeq" id="WP_090309172.1">
    <property type="nucleotide sequence ID" value="NZ_FNRK01000026.1"/>
</dbReference>
<comment type="cofactor">
    <cofactor evidence="3">
        <name>Zn(2+)</name>
        <dbReference type="ChEBI" id="CHEBI:29105"/>
    </cofactor>
    <text evidence="3">Binds 2 Zn(2+) ions per subunit. One is catalytic and the other provides a structural contribution.</text>
</comment>
<name>A0A1H4DPE1_9FIRM</name>
<reference evidence="4 5" key="1">
    <citation type="submission" date="2016-10" db="EMBL/GenBank/DDBJ databases">
        <authorList>
            <person name="de Groot N.N."/>
        </authorList>
    </citation>
    <scope>NUCLEOTIDE SEQUENCE [LARGE SCALE GENOMIC DNA]</scope>
    <source>
        <strain evidence="4 5">SR12</strain>
    </source>
</reference>
<dbReference type="Gene3D" id="3.20.20.70">
    <property type="entry name" value="Aldolase class I"/>
    <property type="match status" value="1"/>
</dbReference>
<dbReference type="EMBL" id="FNRK01000026">
    <property type="protein sequence ID" value="SEA74290.1"/>
    <property type="molecule type" value="Genomic_DNA"/>
</dbReference>
<evidence type="ECO:0000256" key="2">
    <source>
        <dbReference type="PIRSR" id="PIRSR001359-2"/>
    </source>
</evidence>
<feature type="active site" description="Proton donor" evidence="1">
    <location>
        <position position="81"/>
    </location>
</feature>
<dbReference type="SUPFAM" id="SSF51569">
    <property type="entry name" value="Aldolase"/>
    <property type="match status" value="1"/>
</dbReference>
<dbReference type="OrthoDB" id="9803995at2"/>
<dbReference type="NCBIfam" id="TIGR00167">
    <property type="entry name" value="cbbA"/>
    <property type="match status" value="1"/>
</dbReference>
<dbReference type="GO" id="GO:0008270">
    <property type="term" value="F:zinc ion binding"/>
    <property type="evidence" value="ECO:0007669"/>
    <property type="project" value="InterPro"/>
</dbReference>
<feature type="binding site" evidence="3">
    <location>
        <position position="212"/>
    </location>
    <ligand>
        <name>Zn(2+)</name>
        <dbReference type="ChEBI" id="CHEBI:29105"/>
        <label>1</label>
        <note>catalytic</note>
    </ligand>
</feature>
<feature type="binding site" evidence="2">
    <location>
        <begin position="213"/>
        <end position="215"/>
    </location>
    <ligand>
        <name>dihydroxyacetone phosphate</name>
        <dbReference type="ChEBI" id="CHEBI:57642"/>
    </ligand>
</feature>
<feature type="binding site" evidence="2">
    <location>
        <begin position="234"/>
        <end position="237"/>
    </location>
    <ligand>
        <name>dihydroxyacetone phosphate</name>
        <dbReference type="ChEBI" id="CHEBI:57642"/>
    </ligand>
</feature>
<keyword evidence="5" id="KW-1185">Reference proteome</keyword>
<gene>
    <name evidence="4" type="ORF">SAMN04515656_12632</name>
</gene>